<dbReference type="Proteomes" id="UP000302218">
    <property type="component" value="Chromosome"/>
</dbReference>
<name>A0A4V1FYG4_9EURY</name>
<proteinExistence type="predicted"/>
<protein>
    <submittedName>
        <fullName evidence="2">Peptidase</fullName>
    </submittedName>
</protein>
<feature type="transmembrane region" description="Helical" evidence="1">
    <location>
        <begin position="124"/>
        <end position="148"/>
    </location>
</feature>
<dbReference type="KEGG" id="nvr:FEJ81_02735"/>
<feature type="transmembrane region" description="Helical" evidence="1">
    <location>
        <begin position="266"/>
        <end position="293"/>
    </location>
</feature>
<sequence>MIGVLVRWLGLLVVGYIAGRLYGRLAIRRRGTDGQGSRGTYRFLAVVGIAALLVLTFSGLIDATETALSSVHPILGSGLATPLAWAPAAAGTIVAILVAYLGVFPSARERRGLEISASTAVARLGKYLVAVAIFCLGLLAPFTALLGASNPSPLLIPVVFAVLAIGVYAWLQYSIRLTQDISDPTAEQRRRLETAADRADLTATVAGVFSGRETETAGLYLDGPFWNRQLYATDYAFDVLGDEELAALCARERAADDLRLLERRSLVVAVLFGLFLTVTVWTSVLVALVGLAVTWPLLVWHLQHCEFAADRRAAREIGAGPLASAYEAHPDLTDSRGRLHERLASTPSTARRLERLRESG</sequence>
<evidence type="ECO:0000256" key="1">
    <source>
        <dbReference type="SAM" id="Phobius"/>
    </source>
</evidence>
<gene>
    <name evidence="2" type="ORF">FEJ81_02735</name>
</gene>
<dbReference type="GeneID" id="40264152"/>
<feature type="transmembrane region" description="Helical" evidence="1">
    <location>
        <begin position="154"/>
        <end position="171"/>
    </location>
</feature>
<feature type="transmembrane region" description="Helical" evidence="1">
    <location>
        <begin position="43"/>
        <end position="63"/>
    </location>
</feature>
<accession>A0A4V1FYG4</accession>
<dbReference type="RefSeq" id="WP_138243828.1">
    <property type="nucleotide sequence ID" value="NZ_CP040330.1"/>
</dbReference>
<reference evidence="3" key="1">
    <citation type="submission" date="2019-05" db="EMBL/GenBank/DDBJ databases">
        <title>Genome sequence and methylation pattern of the halophilic Archaeon Natrinema versiforme BOL5-4.</title>
        <authorList>
            <person name="DasSarma P."/>
            <person name="Anton B.P."/>
            <person name="DasSarma S.L."/>
            <person name="Martinez F.L."/>
            <person name="Guzman D."/>
            <person name="Roberts R.J."/>
            <person name="DasSarma S."/>
        </authorList>
    </citation>
    <scope>NUCLEOTIDE SEQUENCE [LARGE SCALE GENOMIC DNA]</scope>
    <source>
        <strain evidence="3">BOL5-4</strain>
    </source>
</reference>
<evidence type="ECO:0000313" key="3">
    <source>
        <dbReference type="Proteomes" id="UP000302218"/>
    </source>
</evidence>
<feature type="transmembrane region" description="Helical" evidence="1">
    <location>
        <begin position="83"/>
        <end position="103"/>
    </location>
</feature>
<dbReference type="EMBL" id="CP040330">
    <property type="protein sequence ID" value="QCS41315.1"/>
    <property type="molecule type" value="Genomic_DNA"/>
</dbReference>
<dbReference type="AlphaFoldDB" id="A0A4V1FYG4"/>
<evidence type="ECO:0000313" key="2">
    <source>
        <dbReference type="EMBL" id="QCS41315.1"/>
    </source>
</evidence>
<feature type="transmembrane region" description="Helical" evidence="1">
    <location>
        <begin position="6"/>
        <end position="23"/>
    </location>
</feature>
<organism evidence="2 3">
    <name type="scientific">Natrinema versiforme</name>
    <dbReference type="NCBI Taxonomy" id="88724"/>
    <lineage>
        <taxon>Archaea</taxon>
        <taxon>Methanobacteriati</taxon>
        <taxon>Methanobacteriota</taxon>
        <taxon>Stenosarchaea group</taxon>
        <taxon>Halobacteria</taxon>
        <taxon>Halobacteriales</taxon>
        <taxon>Natrialbaceae</taxon>
        <taxon>Natrinema</taxon>
    </lineage>
</organism>
<keyword evidence="1" id="KW-0812">Transmembrane</keyword>
<keyword evidence="1" id="KW-0472">Membrane</keyword>
<dbReference type="OrthoDB" id="188347at2157"/>
<keyword evidence="1" id="KW-1133">Transmembrane helix</keyword>